<dbReference type="GO" id="GO:0000428">
    <property type="term" value="C:DNA-directed RNA polymerase complex"/>
    <property type="evidence" value="ECO:0007669"/>
    <property type="project" value="UniProtKB-KW"/>
</dbReference>
<evidence type="ECO:0000256" key="2">
    <source>
        <dbReference type="ARBA" id="ARBA00022723"/>
    </source>
</evidence>
<evidence type="ECO:0000313" key="5">
    <source>
        <dbReference type="EMBL" id="QHT09179.1"/>
    </source>
</evidence>
<dbReference type="InterPro" id="IPR023580">
    <property type="entry name" value="RNA_pol_su_RPB10"/>
</dbReference>
<accession>A0A6C0CZU5</accession>
<dbReference type="Gene3D" id="1.10.10.60">
    <property type="entry name" value="Homeodomain-like"/>
    <property type="match status" value="1"/>
</dbReference>
<protein>
    <recommendedName>
        <fullName evidence="6">DNA-directed RNA polymerase subunit N</fullName>
    </recommendedName>
</protein>
<evidence type="ECO:0000256" key="3">
    <source>
        <dbReference type="ARBA" id="ARBA00022833"/>
    </source>
</evidence>
<dbReference type="GO" id="GO:0003899">
    <property type="term" value="F:DNA-directed RNA polymerase activity"/>
    <property type="evidence" value="ECO:0007669"/>
    <property type="project" value="InterPro"/>
</dbReference>
<proteinExistence type="predicted"/>
<dbReference type="SUPFAM" id="SSF46924">
    <property type="entry name" value="RNA polymerase subunit RPB10"/>
    <property type="match status" value="2"/>
</dbReference>
<dbReference type="GO" id="GO:0008270">
    <property type="term" value="F:zinc ion binding"/>
    <property type="evidence" value="ECO:0007669"/>
    <property type="project" value="TreeGrafter"/>
</dbReference>
<evidence type="ECO:0000256" key="1">
    <source>
        <dbReference type="ARBA" id="ARBA00022478"/>
    </source>
</evidence>
<dbReference type="PANTHER" id="PTHR23431">
    <property type="entry name" value="DNA-DIRECTED RNA POLYMERASES I, II, AND III SUBUNIT RPABC5 FAMILY MEMBER"/>
    <property type="match status" value="1"/>
</dbReference>
<dbReference type="GO" id="GO:0006351">
    <property type="term" value="P:DNA-templated transcription"/>
    <property type="evidence" value="ECO:0007669"/>
    <property type="project" value="InterPro"/>
</dbReference>
<dbReference type="AlphaFoldDB" id="A0A6C0CZU5"/>
<keyword evidence="3" id="KW-0862">Zinc</keyword>
<keyword evidence="4" id="KW-0804">Transcription</keyword>
<dbReference type="EMBL" id="MN739508">
    <property type="protein sequence ID" value="QHT09179.1"/>
    <property type="molecule type" value="Genomic_DNA"/>
</dbReference>
<reference evidence="5" key="1">
    <citation type="journal article" date="2020" name="Nature">
        <title>Giant virus diversity and host interactions through global metagenomics.</title>
        <authorList>
            <person name="Schulz F."/>
            <person name="Roux S."/>
            <person name="Paez-Espino D."/>
            <person name="Jungbluth S."/>
            <person name="Walsh D.A."/>
            <person name="Denef V.J."/>
            <person name="McMahon K.D."/>
            <person name="Konstantinidis K.T."/>
            <person name="Eloe-Fadrosh E.A."/>
            <person name="Kyrpides N.C."/>
            <person name="Woyke T."/>
        </authorList>
    </citation>
    <scope>NUCLEOTIDE SEQUENCE</scope>
    <source>
        <strain evidence="5">GVMAG-M-3300023110-24</strain>
    </source>
</reference>
<dbReference type="InterPro" id="IPR000268">
    <property type="entry name" value="RPABC5/Rpb10"/>
</dbReference>
<evidence type="ECO:0008006" key="6">
    <source>
        <dbReference type="Google" id="ProtNLM"/>
    </source>
</evidence>
<dbReference type="PANTHER" id="PTHR23431:SF3">
    <property type="entry name" value="DNA-DIRECTED RNA POLYMERASES I, II, AND III SUBUNIT RPABC5"/>
    <property type="match status" value="1"/>
</dbReference>
<organism evidence="5">
    <name type="scientific">viral metagenome</name>
    <dbReference type="NCBI Taxonomy" id="1070528"/>
    <lineage>
        <taxon>unclassified sequences</taxon>
        <taxon>metagenomes</taxon>
        <taxon>organismal metagenomes</taxon>
    </lineage>
</organism>
<sequence>MLIPIRCFTCNNIIADKWDPFIIMSNMEKNKDEKENDNKLDIKYINLKNNDKSIEGKVLDDLGLKKYCCRRMMLSNVHLISYIN</sequence>
<name>A0A6C0CZU5_9ZZZZ</name>
<dbReference type="Pfam" id="PF01194">
    <property type="entry name" value="RNA_pol_N"/>
    <property type="match status" value="1"/>
</dbReference>
<keyword evidence="1" id="KW-0240">DNA-directed RNA polymerase</keyword>
<keyword evidence="2" id="KW-0479">Metal-binding</keyword>
<evidence type="ECO:0000256" key="4">
    <source>
        <dbReference type="ARBA" id="ARBA00023163"/>
    </source>
</evidence>
<dbReference type="GO" id="GO:0003677">
    <property type="term" value="F:DNA binding"/>
    <property type="evidence" value="ECO:0007669"/>
    <property type="project" value="InterPro"/>
</dbReference>